<feature type="transmembrane region" description="Helical" evidence="1">
    <location>
        <begin position="187"/>
        <end position="209"/>
    </location>
</feature>
<evidence type="ECO:0000313" key="2">
    <source>
        <dbReference type="EMBL" id="GAU22685.1"/>
    </source>
</evidence>
<keyword evidence="1" id="KW-0812">Transmembrane</keyword>
<accession>A0A2Z6MHS0</accession>
<dbReference type="Proteomes" id="UP000242715">
    <property type="component" value="Unassembled WGS sequence"/>
</dbReference>
<evidence type="ECO:0000256" key="1">
    <source>
        <dbReference type="SAM" id="Phobius"/>
    </source>
</evidence>
<name>A0A2Z6MHS0_TRISU</name>
<dbReference type="EMBL" id="DF973251">
    <property type="protein sequence ID" value="GAU22685.1"/>
    <property type="molecule type" value="Genomic_DNA"/>
</dbReference>
<sequence length="238" mass="26205">MTIVDICRPSTSFFDQPMDLCCRIFPCLADPGRRSTTCLKLVLLLIHLIYAGVLFLFDDDLIEKTKKEPWYTALYLLLFFVTLVQYFATSVSNPGYVIEAMKEVNKRNVVHTKTPETSNQPASSKNGSFIISIEGNQTGKNVAGSNATYWSKLVAELYPPGSANMDLQLLQCGAGITDSDILHGQSIVTIATNVFFSLIITVFGLEIALARVARCDHDTTLDHSVRLPYLSASPTAIS</sequence>
<organism evidence="2 3">
    <name type="scientific">Trifolium subterraneum</name>
    <name type="common">Subterranean clover</name>
    <dbReference type="NCBI Taxonomy" id="3900"/>
    <lineage>
        <taxon>Eukaryota</taxon>
        <taxon>Viridiplantae</taxon>
        <taxon>Streptophyta</taxon>
        <taxon>Embryophyta</taxon>
        <taxon>Tracheophyta</taxon>
        <taxon>Spermatophyta</taxon>
        <taxon>Magnoliopsida</taxon>
        <taxon>eudicotyledons</taxon>
        <taxon>Gunneridae</taxon>
        <taxon>Pentapetalae</taxon>
        <taxon>rosids</taxon>
        <taxon>fabids</taxon>
        <taxon>Fabales</taxon>
        <taxon>Fabaceae</taxon>
        <taxon>Papilionoideae</taxon>
        <taxon>50 kb inversion clade</taxon>
        <taxon>NPAAA clade</taxon>
        <taxon>Hologalegina</taxon>
        <taxon>IRL clade</taxon>
        <taxon>Trifolieae</taxon>
        <taxon>Trifolium</taxon>
    </lineage>
</organism>
<feature type="transmembrane region" description="Helical" evidence="1">
    <location>
        <begin position="39"/>
        <end position="57"/>
    </location>
</feature>
<dbReference type="OrthoDB" id="9909019at2759"/>
<protein>
    <submittedName>
        <fullName evidence="2">Uncharacterized protein</fullName>
    </submittedName>
</protein>
<keyword evidence="1" id="KW-1133">Transmembrane helix</keyword>
<evidence type="ECO:0000313" key="3">
    <source>
        <dbReference type="Proteomes" id="UP000242715"/>
    </source>
</evidence>
<gene>
    <name evidence="2" type="ORF">TSUD_235070</name>
</gene>
<dbReference type="AlphaFoldDB" id="A0A2Z6MHS0"/>
<proteinExistence type="predicted"/>
<keyword evidence="3" id="KW-1185">Reference proteome</keyword>
<reference evidence="3" key="1">
    <citation type="journal article" date="2017" name="Front. Plant Sci.">
        <title>Climate Clever Clovers: New Paradigm to Reduce the Environmental Footprint of Ruminants by Breeding Low Methanogenic Forages Utilizing Haplotype Variation.</title>
        <authorList>
            <person name="Kaur P."/>
            <person name="Appels R."/>
            <person name="Bayer P.E."/>
            <person name="Keeble-Gagnere G."/>
            <person name="Wang J."/>
            <person name="Hirakawa H."/>
            <person name="Shirasawa K."/>
            <person name="Vercoe P."/>
            <person name="Stefanova K."/>
            <person name="Durmic Z."/>
            <person name="Nichols P."/>
            <person name="Revell C."/>
            <person name="Isobe S.N."/>
            <person name="Edwards D."/>
            <person name="Erskine W."/>
        </authorList>
    </citation>
    <scope>NUCLEOTIDE SEQUENCE [LARGE SCALE GENOMIC DNA]</scope>
    <source>
        <strain evidence="3">cv. Daliak</strain>
    </source>
</reference>
<feature type="transmembrane region" description="Helical" evidence="1">
    <location>
        <begin position="69"/>
        <end position="88"/>
    </location>
</feature>
<keyword evidence="1" id="KW-0472">Membrane</keyword>